<reference evidence="2 3" key="1">
    <citation type="journal article" date="2013" name="Genome Announc.">
        <title>Complete Genome Sequence of the Sesbania Symbiont and Rice Growth-Promoting Endophyte Rhizobium sp. Strain IRBG74.</title>
        <authorList>
            <person name="Crook M.B."/>
            <person name="Mitra S."/>
            <person name="Ane J.M."/>
            <person name="Sadowsky M.J."/>
            <person name="Gyaneshwar P."/>
        </authorList>
    </citation>
    <scope>NUCLEOTIDE SEQUENCE [LARGE SCALE GENOMIC DNA]</scope>
    <source>
        <strain evidence="2 3">IRBG74</strain>
    </source>
</reference>
<accession>U4QAZ9</accession>
<keyword evidence="1" id="KW-0472">Membrane</keyword>
<organism evidence="2 3">
    <name type="scientific">Agrobacterium pusense</name>
    <dbReference type="NCBI Taxonomy" id="648995"/>
    <lineage>
        <taxon>Bacteria</taxon>
        <taxon>Pseudomonadati</taxon>
        <taxon>Pseudomonadota</taxon>
        <taxon>Alphaproteobacteria</taxon>
        <taxon>Hyphomicrobiales</taxon>
        <taxon>Rhizobiaceae</taxon>
        <taxon>Rhizobium/Agrobacterium group</taxon>
        <taxon>Agrobacterium</taxon>
    </lineage>
</organism>
<proteinExistence type="predicted"/>
<gene>
    <name evidence="2" type="ORF">BN877_I2838</name>
</gene>
<name>U4QAZ9_9HYPH</name>
<protein>
    <submittedName>
        <fullName evidence="2">Uncharacterized protein</fullName>
    </submittedName>
</protein>
<dbReference type="EMBL" id="HG518322">
    <property type="protein sequence ID" value="CDI09721.1"/>
    <property type="molecule type" value="Genomic_DNA"/>
</dbReference>
<dbReference type="KEGG" id="rir:BN877_I2838"/>
<evidence type="ECO:0000313" key="2">
    <source>
        <dbReference type="EMBL" id="CDI09721.1"/>
    </source>
</evidence>
<keyword evidence="1" id="KW-1133">Transmembrane helix</keyword>
<keyword evidence="1" id="KW-0812">Transmembrane</keyword>
<evidence type="ECO:0000313" key="3">
    <source>
        <dbReference type="Proteomes" id="UP000016944"/>
    </source>
</evidence>
<dbReference type="HOGENOM" id="CLU_2864799_0_0_5"/>
<sequence>MTSPTRYCGEQKLNHEESAIRIRFVRRLFRSRIDFIFAGFFFLVQLSESKWKISLTGRLVALCG</sequence>
<evidence type="ECO:0000256" key="1">
    <source>
        <dbReference type="SAM" id="Phobius"/>
    </source>
</evidence>
<feature type="transmembrane region" description="Helical" evidence="1">
    <location>
        <begin position="29"/>
        <end position="47"/>
    </location>
</feature>
<dbReference type="AlphaFoldDB" id="U4QAZ9"/>
<dbReference type="Proteomes" id="UP000016944">
    <property type="component" value="Chromosome I"/>
</dbReference>